<feature type="domain" description="HTH lysR-type" evidence="5">
    <location>
        <begin position="5"/>
        <end position="62"/>
    </location>
</feature>
<keyword evidence="4" id="KW-0804">Transcription</keyword>
<dbReference type="InterPro" id="IPR036390">
    <property type="entry name" value="WH_DNA-bd_sf"/>
</dbReference>
<evidence type="ECO:0000256" key="4">
    <source>
        <dbReference type="ARBA" id="ARBA00023163"/>
    </source>
</evidence>
<keyword evidence="7" id="KW-1185">Reference proteome</keyword>
<dbReference type="SUPFAM" id="SSF53850">
    <property type="entry name" value="Periplasmic binding protein-like II"/>
    <property type="match status" value="1"/>
</dbReference>
<evidence type="ECO:0000313" key="6">
    <source>
        <dbReference type="EMBL" id="OZI53720.1"/>
    </source>
</evidence>
<comment type="caution">
    <text evidence="6">The sequence shown here is derived from an EMBL/GenBank/DDBJ whole genome shotgun (WGS) entry which is preliminary data.</text>
</comment>
<evidence type="ECO:0000256" key="2">
    <source>
        <dbReference type="ARBA" id="ARBA00023015"/>
    </source>
</evidence>
<dbReference type="Pfam" id="PF00126">
    <property type="entry name" value="HTH_1"/>
    <property type="match status" value="1"/>
</dbReference>
<accession>A0A261TXJ7</accession>
<evidence type="ECO:0000313" key="7">
    <source>
        <dbReference type="Proteomes" id="UP000216913"/>
    </source>
</evidence>
<dbReference type="SUPFAM" id="SSF46785">
    <property type="entry name" value="Winged helix' DNA-binding domain"/>
    <property type="match status" value="1"/>
</dbReference>
<name>A0A261TXJ7_9BORD</name>
<evidence type="ECO:0000256" key="1">
    <source>
        <dbReference type="ARBA" id="ARBA00009437"/>
    </source>
</evidence>
<dbReference type="AlphaFoldDB" id="A0A261TXJ7"/>
<keyword evidence="3" id="KW-0238">DNA-binding</keyword>
<dbReference type="GO" id="GO:0003700">
    <property type="term" value="F:DNA-binding transcription factor activity"/>
    <property type="evidence" value="ECO:0007669"/>
    <property type="project" value="InterPro"/>
</dbReference>
<dbReference type="Proteomes" id="UP000216913">
    <property type="component" value="Unassembled WGS sequence"/>
</dbReference>
<evidence type="ECO:0000259" key="5">
    <source>
        <dbReference type="PROSITE" id="PS50931"/>
    </source>
</evidence>
<dbReference type="GO" id="GO:0043565">
    <property type="term" value="F:sequence-specific DNA binding"/>
    <property type="evidence" value="ECO:0007669"/>
    <property type="project" value="TreeGrafter"/>
</dbReference>
<dbReference type="PANTHER" id="PTHR30537">
    <property type="entry name" value="HTH-TYPE TRANSCRIPTIONAL REGULATOR"/>
    <property type="match status" value="1"/>
</dbReference>
<dbReference type="PRINTS" id="PR00039">
    <property type="entry name" value="HTHLYSR"/>
</dbReference>
<dbReference type="InterPro" id="IPR000847">
    <property type="entry name" value="LysR_HTH_N"/>
</dbReference>
<organism evidence="6 7">
    <name type="scientific">Bordetella genomosp. 5</name>
    <dbReference type="NCBI Taxonomy" id="1395608"/>
    <lineage>
        <taxon>Bacteria</taxon>
        <taxon>Pseudomonadati</taxon>
        <taxon>Pseudomonadota</taxon>
        <taxon>Betaproteobacteria</taxon>
        <taxon>Burkholderiales</taxon>
        <taxon>Alcaligenaceae</taxon>
        <taxon>Bordetella</taxon>
    </lineage>
</organism>
<dbReference type="InterPro" id="IPR036388">
    <property type="entry name" value="WH-like_DNA-bd_sf"/>
</dbReference>
<dbReference type="GO" id="GO:0006351">
    <property type="term" value="P:DNA-templated transcription"/>
    <property type="evidence" value="ECO:0007669"/>
    <property type="project" value="TreeGrafter"/>
</dbReference>
<dbReference type="EMBL" id="NEVP01000004">
    <property type="protein sequence ID" value="OZI53720.1"/>
    <property type="molecule type" value="Genomic_DNA"/>
</dbReference>
<dbReference type="Gene3D" id="1.10.10.10">
    <property type="entry name" value="Winged helix-like DNA-binding domain superfamily/Winged helix DNA-binding domain"/>
    <property type="match status" value="1"/>
</dbReference>
<dbReference type="OrthoDB" id="8688993at2"/>
<protein>
    <submittedName>
        <fullName evidence="6">LysR family transcriptional regulator</fullName>
    </submittedName>
</protein>
<dbReference type="Pfam" id="PF03466">
    <property type="entry name" value="LysR_substrate"/>
    <property type="match status" value="1"/>
</dbReference>
<dbReference type="FunFam" id="1.10.10.10:FF:000001">
    <property type="entry name" value="LysR family transcriptional regulator"/>
    <property type="match status" value="1"/>
</dbReference>
<dbReference type="PANTHER" id="PTHR30537:SF74">
    <property type="entry name" value="HTH-TYPE TRANSCRIPTIONAL REGULATOR TRPI"/>
    <property type="match status" value="1"/>
</dbReference>
<dbReference type="Gene3D" id="3.40.190.10">
    <property type="entry name" value="Periplasmic binding protein-like II"/>
    <property type="match status" value="2"/>
</dbReference>
<sequence length="299" mass="32440">MARLPSLDLLRGFVAVGRRMSITLAAQDLFLTQSAVSRQVAALEAALGVALLVRRHRAVEFTPAGRQLFEVADAALDDVGRCVRALRQREAQRPVTITASVGVTGLWLLPRLSTLQVALPDIDVRLSADNRLNDLRAEDIDLAIRYCRAEDAPPGAVRLFGETIAPVAHPALGLRKLGSARALRELRLLDLDDAIHPQLRWQAWLDARGWSAAAHAGFSRFNQYDQAIQAALAGQGVALGRLELLRAQLEGGLLRVVEAPASPAPLSHAYWLLQASDPPAQARPAVRRVADWIRSQAAG</sequence>
<dbReference type="InterPro" id="IPR005119">
    <property type="entry name" value="LysR_subst-bd"/>
</dbReference>
<dbReference type="InterPro" id="IPR058163">
    <property type="entry name" value="LysR-type_TF_proteobact-type"/>
</dbReference>
<gene>
    <name evidence="6" type="ORF">CAL25_07080</name>
</gene>
<comment type="similarity">
    <text evidence="1">Belongs to the LysR transcriptional regulatory family.</text>
</comment>
<reference evidence="6 7" key="1">
    <citation type="submission" date="2017-05" db="EMBL/GenBank/DDBJ databases">
        <title>Complete and WGS of Bordetella genogroups.</title>
        <authorList>
            <person name="Spilker T."/>
            <person name="LiPuma J."/>
        </authorList>
    </citation>
    <scope>NUCLEOTIDE SEQUENCE [LARGE SCALE GENOMIC DNA]</scope>
    <source>
        <strain evidence="6 7">AU10456</strain>
    </source>
</reference>
<evidence type="ECO:0000256" key="3">
    <source>
        <dbReference type="ARBA" id="ARBA00023125"/>
    </source>
</evidence>
<proteinExistence type="inferred from homology"/>
<keyword evidence="2" id="KW-0805">Transcription regulation</keyword>
<dbReference type="PROSITE" id="PS50931">
    <property type="entry name" value="HTH_LYSR"/>
    <property type="match status" value="1"/>
</dbReference>
<dbReference type="RefSeq" id="WP_094799227.1">
    <property type="nucleotide sequence ID" value="NZ_NEVP01000004.1"/>
</dbReference>